<reference evidence="1 2" key="1">
    <citation type="submission" date="2024-02" db="EMBL/GenBank/DDBJ databases">
        <title>Herpetosiphon gulosus NBRC 112829.</title>
        <authorList>
            <person name="Ichikawa N."/>
            <person name="Katano-Makiyama Y."/>
            <person name="Hidaka K."/>
        </authorList>
    </citation>
    <scope>NUCLEOTIDE SEQUENCE [LARGE SCALE GENOMIC DNA]</scope>
    <source>
        <strain evidence="1 2">NBRC 112829</strain>
    </source>
</reference>
<accession>A0ABP9X537</accession>
<dbReference type="Pfam" id="PF13646">
    <property type="entry name" value="HEAT_2"/>
    <property type="match status" value="1"/>
</dbReference>
<evidence type="ECO:0000313" key="1">
    <source>
        <dbReference type="EMBL" id="GAA5530522.1"/>
    </source>
</evidence>
<organism evidence="1 2">
    <name type="scientific">Herpetosiphon gulosus</name>
    <dbReference type="NCBI Taxonomy" id="1973496"/>
    <lineage>
        <taxon>Bacteria</taxon>
        <taxon>Bacillati</taxon>
        <taxon>Chloroflexota</taxon>
        <taxon>Chloroflexia</taxon>
        <taxon>Herpetosiphonales</taxon>
        <taxon>Herpetosiphonaceae</taxon>
        <taxon>Herpetosiphon</taxon>
    </lineage>
</organism>
<gene>
    <name evidence="1" type="ORF">Hgul01_04341</name>
</gene>
<name>A0ABP9X537_9CHLR</name>
<proteinExistence type="predicted"/>
<dbReference type="RefSeq" id="WP_345724120.1">
    <property type="nucleotide sequence ID" value="NZ_BAABRU010000019.1"/>
</dbReference>
<dbReference type="SUPFAM" id="SSF48371">
    <property type="entry name" value="ARM repeat"/>
    <property type="match status" value="1"/>
</dbReference>
<keyword evidence="2" id="KW-1185">Reference proteome</keyword>
<sequence>MLKQQMATGSNTSDLNNLIVNQSFQDIAERFRFGAPPVSHLANFDARSDAELLKAAADHPSALERERALWEYAHRNQKAALAVLSNHLNIESDPSVRWNLLWLMVKVGEDAAVPALTAALSDTHSEVRDWATLFLEELTGQEYPMVYNEVQYENDRTFDQTLPLQIAGFADVNVPGMGWVQARLSPQWFSSILGRVLACTNSSSFMSDLVIEKELLNYHEDGSNHYETFMFRGASYPITDTVTQHIYESNTMRPFYQSGKVKVGAPIVTPVSLARAAGTERLRPGKLKEMNMHASDGLEGARGERLREVGIVRSVRGRFWGWAHTDLNRYLETGIIAPGTVQLVSTADPVVGKMANTVIYGTFRGKLGDLTGDGKLNVNLIPCHGTINGELDLNCDGIADEDPRIPRA</sequence>
<dbReference type="Gene3D" id="1.25.10.10">
    <property type="entry name" value="Leucine-rich Repeat Variant"/>
    <property type="match status" value="1"/>
</dbReference>
<dbReference type="InterPro" id="IPR016024">
    <property type="entry name" value="ARM-type_fold"/>
</dbReference>
<evidence type="ECO:0008006" key="3">
    <source>
        <dbReference type="Google" id="ProtNLM"/>
    </source>
</evidence>
<protein>
    <recommendedName>
        <fullName evidence="3">PBS lyase</fullName>
    </recommendedName>
</protein>
<comment type="caution">
    <text evidence="1">The sequence shown here is derived from an EMBL/GenBank/DDBJ whole genome shotgun (WGS) entry which is preliminary data.</text>
</comment>
<dbReference type="InterPro" id="IPR011989">
    <property type="entry name" value="ARM-like"/>
</dbReference>
<dbReference type="Proteomes" id="UP001428290">
    <property type="component" value="Unassembled WGS sequence"/>
</dbReference>
<dbReference type="EMBL" id="BAABRU010000019">
    <property type="protein sequence ID" value="GAA5530522.1"/>
    <property type="molecule type" value="Genomic_DNA"/>
</dbReference>
<evidence type="ECO:0000313" key="2">
    <source>
        <dbReference type="Proteomes" id="UP001428290"/>
    </source>
</evidence>